<dbReference type="AlphaFoldDB" id="A0A0C3E4F8"/>
<evidence type="ECO:0000313" key="2">
    <source>
        <dbReference type="Proteomes" id="UP000053989"/>
    </source>
</evidence>
<proteinExistence type="predicted"/>
<dbReference type="Proteomes" id="UP000053989">
    <property type="component" value="Unassembled WGS sequence"/>
</dbReference>
<reference evidence="2" key="2">
    <citation type="submission" date="2015-01" db="EMBL/GenBank/DDBJ databases">
        <title>Evolutionary Origins and Diversification of the Mycorrhizal Mutualists.</title>
        <authorList>
            <consortium name="DOE Joint Genome Institute"/>
            <consortium name="Mycorrhizal Genomics Consortium"/>
            <person name="Kohler A."/>
            <person name="Kuo A."/>
            <person name="Nagy L.G."/>
            <person name="Floudas D."/>
            <person name="Copeland A."/>
            <person name="Barry K.W."/>
            <person name="Cichocki N."/>
            <person name="Veneault-Fourrey C."/>
            <person name="LaButti K."/>
            <person name="Lindquist E.A."/>
            <person name="Lipzen A."/>
            <person name="Lundell T."/>
            <person name="Morin E."/>
            <person name="Murat C."/>
            <person name="Riley R."/>
            <person name="Ohm R."/>
            <person name="Sun H."/>
            <person name="Tunlid A."/>
            <person name="Henrissat B."/>
            <person name="Grigoriev I.V."/>
            <person name="Hibbett D.S."/>
            <person name="Martin F."/>
        </authorList>
    </citation>
    <scope>NUCLEOTIDE SEQUENCE [LARGE SCALE GENOMIC DNA]</scope>
    <source>
        <strain evidence="2">Foug A</strain>
    </source>
</reference>
<sequence length="115" mass="12691">MIAVDEKKRPCEDLRLRDLWDRLNRGKPVHPSESFCKTRDIGIAHYNIAPLPGSLLSTQTLWRCSGAANGFDTGHQVNKQGLRAALPRQEYITLGLSQQVARSAVSHLPGVLSMG</sequence>
<keyword evidence="2" id="KW-1185">Reference proteome</keyword>
<evidence type="ECO:0000313" key="1">
    <source>
        <dbReference type="EMBL" id="KIM67670.1"/>
    </source>
</evidence>
<gene>
    <name evidence="1" type="ORF">SCLCIDRAFT_1064303</name>
</gene>
<reference evidence="1 2" key="1">
    <citation type="submission" date="2014-04" db="EMBL/GenBank/DDBJ databases">
        <authorList>
            <consortium name="DOE Joint Genome Institute"/>
            <person name="Kuo A."/>
            <person name="Kohler A."/>
            <person name="Nagy L.G."/>
            <person name="Floudas D."/>
            <person name="Copeland A."/>
            <person name="Barry K.W."/>
            <person name="Cichocki N."/>
            <person name="Veneault-Fourrey C."/>
            <person name="LaButti K."/>
            <person name="Lindquist E.A."/>
            <person name="Lipzen A."/>
            <person name="Lundell T."/>
            <person name="Morin E."/>
            <person name="Murat C."/>
            <person name="Sun H."/>
            <person name="Tunlid A."/>
            <person name="Henrissat B."/>
            <person name="Grigoriev I.V."/>
            <person name="Hibbett D.S."/>
            <person name="Martin F."/>
            <person name="Nordberg H.P."/>
            <person name="Cantor M.N."/>
            <person name="Hua S.X."/>
        </authorList>
    </citation>
    <scope>NUCLEOTIDE SEQUENCE [LARGE SCALE GENOMIC DNA]</scope>
    <source>
        <strain evidence="1 2">Foug A</strain>
    </source>
</reference>
<dbReference type="HOGENOM" id="CLU_2110436_0_0_1"/>
<dbReference type="InParanoid" id="A0A0C3E4F8"/>
<accession>A0A0C3E4F8</accession>
<organism evidence="1 2">
    <name type="scientific">Scleroderma citrinum Foug A</name>
    <dbReference type="NCBI Taxonomy" id="1036808"/>
    <lineage>
        <taxon>Eukaryota</taxon>
        <taxon>Fungi</taxon>
        <taxon>Dikarya</taxon>
        <taxon>Basidiomycota</taxon>
        <taxon>Agaricomycotina</taxon>
        <taxon>Agaricomycetes</taxon>
        <taxon>Agaricomycetidae</taxon>
        <taxon>Boletales</taxon>
        <taxon>Sclerodermatineae</taxon>
        <taxon>Sclerodermataceae</taxon>
        <taxon>Scleroderma</taxon>
    </lineage>
</organism>
<dbReference type="EMBL" id="KN822011">
    <property type="protein sequence ID" value="KIM67670.1"/>
    <property type="molecule type" value="Genomic_DNA"/>
</dbReference>
<name>A0A0C3E4F8_9AGAM</name>
<protein>
    <submittedName>
        <fullName evidence="1">Uncharacterized protein</fullName>
    </submittedName>
</protein>